<dbReference type="RefSeq" id="WP_219040042.1">
    <property type="nucleotide sequence ID" value="NZ_JAHWDF010000007.1"/>
</dbReference>
<dbReference type="Pfam" id="PF00072">
    <property type="entry name" value="Response_reg"/>
    <property type="match status" value="1"/>
</dbReference>
<dbReference type="PANTHER" id="PTHR44591:SF3">
    <property type="entry name" value="RESPONSE REGULATORY DOMAIN-CONTAINING PROTEIN"/>
    <property type="match status" value="1"/>
</dbReference>
<dbReference type="InterPro" id="IPR050595">
    <property type="entry name" value="Bact_response_regulator"/>
</dbReference>
<dbReference type="SMART" id="SM00448">
    <property type="entry name" value="REC"/>
    <property type="match status" value="1"/>
</dbReference>
<dbReference type="Proteomes" id="UP000719267">
    <property type="component" value="Unassembled WGS sequence"/>
</dbReference>
<gene>
    <name evidence="4" type="ORF">KW502_08070</name>
</gene>
<dbReference type="EMBL" id="JAHWDF010000007">
    <property type="protein sequence ID" value="MBW2961752.1"/>
    <property type="molecule type" value="Genomic_DNA"/>
</dbReference>
<dbReference type="PANTHER" id="PTHR44591">
    <property type="entry name" value="STRESS RESPONSE REGULATOR PROTEIN 1"/>
    <property type="match status" value="1"/>
</dbReference>
<evidence type="ECO:0000256" key="1">
    <source>
        <dbReference type="ARBA" id="ARBA00022553"/>
    </source>
</evidence>
<dbReference type="CDD" id="cd00156">
    <property type="entry name" value="REC"/>
    <property type="match status" value="1"/>
</dbReference>
<sequence length="188" mass="22029">MITTKLRILLVEDYKTDAELIEMQIQQIVQNYEINLVDNLEDFKNELQNFVPDVILSDYNLPTCNGLDILQFAQRYDESIPFIFITGTIDDDEIAANTILSGASGFILKKHMINLAEKLKPLFKKVVFNMIQKEELREKVRKNKIAVNQIYDYLDKIQSENNEQHLNINEIRKNIDFIKPFKEEDDAE</sequence>
<keyword evidence="5" id="KW-1185">Reference proteome</keyword>
<accession>A0ABS6W1M6</accession>
<dbReference type="InterPro" id="IPR001789">
    <property type="entry name" value="Sig_transdc_resp-reg_receiver"/>
</dbReference>
<feature type="modified residue" description="4-aspartylphosphate" evidence="2">
    <location>
        <position position="58"/>
    </location>
</feature>
<organism evidence="4 5">
    <name type="scientific">Mesonia aestuariivivens</name>
    <dbReference type="NCBI Taxonomy" id="2796128"/>
    <lineage>
        <taxon>Bacteria</taxon>
        <taxon>Pseudomonadati</taxon>
        <taxon>Bacteroidota</taxon>
        <taxon>Flavobacteriia</taxon>
        <taxon>Flavobacteriales</taxon>
        <taxon>Flavobacteriaceae</taxon>
        <taxon>Mesonia</taxon>
    </lineage>
</organism>
<evidence type="ECO:0000313" key="4">
    <source>
        <dbReference type="EMBL" id="MBW2961752.1"/>
    </source>
</evidence>
<feature type="domain" description="Response regulatory" evidence="3">
    <location>
        <begin position="7"/>
        <end position="124"/>
    </location>
</feature>
<reference evidence="4 5" key="1">
    <citation type="submission" date="2021-07" db="EMBL/GenBank/DDBJ databases">
        <title>Mesonia aestuariivivens sp. nov., isolated from a tidal flat.</title>
        <authorList>
            <person name="Kim Y.-O."/>
            <person name="Yoon J.-H."/>
        </authorList>
    </citation>
    <scope>NUCLEOTIDE SEQUENCE [LARGE SCALE GENOMIC DNA]</scope>
    <source>
        <strain evidence="4 5">JHPTF-M18</strain>
    </source>
</reference>
<protein>
    <submittedName>
        <fullName evidence="4">Response regulator</fullName>
    </submittedName>
</protein>
<evidence type="ECO:0000256" key="2">
    <source>
        <dbReference type="PROSITE-ProRule" id="PRU00169"/>
    </source>
</evidence>
<comment type="caution">
    <text evidence="4">The sequence shown here is derived from an EMBL/GenBank/DDBJ whole genome shotgun (WGS) entry which is preliminary data.</text>
</comment>
<proteinExistence type="predicted"/>
<name>A0ABS6W1M6_9FLAO</name>
<evidence type="ECO:0000259" key="3">
    <source>
        <dbReference type="PROSITE" id="PS50110"/>
    </source>
</evidence>
<keyword evidence="1 2" id="KW-0597">Phosphoprotein</keyword>
<evidence type="ECO:0000313" key="5">
    <source>
        <dbReference type="Proteomes" id="UP000719267"/>
    </source>
</evidence>
<dbReference type="PROSITE" id="PS50110">
    <property type="entry name" value="RESPONSE_REGULATORY"/>
    <property type="match status" value="1"/>
</dbReference>